<sequence length="91" mass="9944">MDDGGLSHCDRAHQVPSGQLGTLIGYNTSPIVGSLKIGFQDTKCKEGQQWTQTAEPLRQWGMDLPSKDQGPVDETMESINPVRGIYITPKS</sequence>
<accession>A0ACC2ST62</accession>
<keyword evidence="2" id="KW-1185">Reference proteome</keyword>
<comment type="caution">
    <text evidence="1">The sequence shown here is derived from an EMBL/GenBank/DDBJ whole genome shotgun (WGS) entry which is preliminary data.</text>
</comment>
<dbReference type="EMBL" id="QTSX02004348">
    <property type="protein sequence ID" value="KAJ9065460.1"/>
    <property type="molecule type" value="Genomic_DNA"/>
</dbReference>
<evidence type="ECO:0000313" key="2">
    <source>
        <dbReference type="Proteomes" id="UP001165960"/>
    </source>
</evidence>
<dbReference type="Proteomes" id="UP001165960">
    <property type="component" value="Unassembled WGS sequence"/>
</dbReference>
<organism evidence="1 2">
    <name type="scientific">Entomophthora muscae</name>
    <dbReference type="NCBI Taxonomy" id="34485"/>
    <lineage>
        <taxon>Eukaryota</taxon>
        <taxon>Fungi</taxon>
        <taxon>Fungi incertae sedis</taxon>
        <taxon>Zoopagomycota</taxon>
        <taxon>Entomophthoromycotina</taxon>
        <taxon>Entomophthoromycetes</taxon>
        <taxon>Entomophthorales</taxon>
        <taxon>Entomophthoraceae</taxon>
        <taxon>Entomophthora</taxon>
    </lineage>
</organism>
<proteinExistence type="predicted"/>
<reference evidence="1" key="1">
    <citation type="submission" date="2022-04" db="EMBL/GenBank/DDBJ databases">
        <title>Genome of the entomopathogenic fungus Entomophthora muscae.</title>
        <authorList>
            <person name="Elya C."/>
            <person name="Lovett B.R."/>
            <person name="Lee E."/>
            <person name="Macias A.M."/>
            <person name="Hajek A.E."/>
            <person name="De Bivort B.L."/>
            <person name="Kasson M.T."/>
            <person name="De Fine Licht H.H."/>
            <person name="Stajich J.E."/>
        </authorList>
    </citation>
    <scope>NUCLEOTIDE SEQUENCE</scope>
    <source>
        <strain evidence="1">Berkeley</strain>
    </source>
</reference>
<protein>
    <submittedName>
        <fullName evidence="1">Uncharacterized protein</fullName>
    </submittedName>
</protein>
<name>A0ACC2ST62_9FUNG</name>
<evidence type="ECO:0000313" key="1">
    <source>
        <dbReference type="EMBL" id="KAJ9065460.1"/>
    </source>
</evidence>
<gene>
    <name evidence="1" type="ORF">DSO57_1019500</name>
</gene>